<protein>
    <submittedName>
        <fullName evidence="6">C4-dicarboxylate ABC transporter</fullName>
    </submittedName>
</protein>
<dbReference type="CDD" id="cd09323">
    <property type="entry name" value="TDT_SLAC1_like"/>
    <property type="match status" value="1"/>
</dbReference>
<dbReference type="InterPro" id="IPR004695">
    <property type="entry name" value="SLAC1/Mae1/Ssu1/TehA"/>
</dbReference>
<feature type="transmembrane region" description="Helical" evidence="5">
    <location>
        <begin position="46"/>
        <end position="68"/>
    </location>
</feature>
<feature type="transmembrane region" description="Helical" evidence="5">
    <location>
        <begin position="16"/>
        <end position="34"/>
    </location>
</feature>
<evidence type="ECO:0000256" key="1">
    <source>
        <dbReference type="ARBA" id="ARBA00004141"/>
    </source>
</evidence>
<feature type="transmembrane region" description="Helical" evidence="5">
    <location>
        <begin position="235"/>
        <end position="251"/>
    </location>
</feature>
<evidence type="ECO:0000256" key="2">
    <source>
        <dbReference type="ARBA" id="ARBA00022692"/>
    </source>
</evidence>
<keyword evidence="4 5" id="KW-0472">Membrane</keyword>
<keyword evidence="3 5" id="KW-1133">Transmembrane helix</keyword>
<name>A0A430KNQ1_9GAMM</name>
<gene>
    <name evidence="6" type="ORF">EH243_13560</name>
</gene>
<comment type="caution">
    <text evidence="6">The sequence shown here is derived from an EMBL/GenBank/DDBJ whole genome shotgun (WGS) entry which is preliminary data.</text>
</comment>
<dbReference type="Gene3D" id="1.50.10.150">
    <property type="entry name" value="Voltage-dependent anion channel"/>
    <property type="match status" value="1"/>
</dbReference>
<organism evidence="6 7">
    <name type="scientific">Amphritea opalescens</name>
    <dbReference type="NCBI Taxonomy" id="2490544"/>
    <lineage>
        <taxon>Bacteria</taxon>
        <taxon>Pseudomonadati</taxon>
        <taxon>Pseudomonadota</taxon>
        <taxon>Gammaproteobacteria</taxon>
        <taxon>Oceanospirillales</taxon>
        <taxon>Oceanospirillaceae</taxon>
        <taxon>Amphritea</taxon>
    </lineage>
</organism>
<dbReference type="GO" id="GO:0005886">
    <property type="term" value="C:plasma membrane"/>
    <property type="evidence" value="ECO:0007669"/>
    <property type="project" value="TreeGrafter"/>
</dbReference>
<evidence type="ECO:0000256" key="5">
    <source>
        <dbReference type="SAM" id="Phobius"/>
    </source>
</evidence>
<dbReference type="InterPro" id="IPR038665">
    <property type="entry name" value="Voltage-dep_anion_channel_sf"/>
</dbReference>
<evidence type="ECO:0000256" key="3">
    <source>
        <dbReference type="ARBA" id="ARBA00022989"/>
    </source>
</evidence>
<feature type="transmembrane region" description="Helical" evidence="5">
    <location>
        <begin position="143"/>
        <end position="161"/>
    </location>
</feature>
<dbReference type="EMBL" id="RQXW01000013">
    <property type="protein sequence ID" value="RTE65086.1"/>
    <property type="molecule type" value="Genomic_DNA"/>
</dbReference>
<keyword evidence="7" id="KW-1185">Reference proteome</keyword>
<comment type="subcellular location">
    <subcellularLocation>
        <location evidence="1">Membrane</location>
        <topology evidence="1">Multi-pass membrane protein</topology>
    </subcellularLocation>
</comment>
<dbReference type="AlphaFoldDB" id="A0A430KNQ1"/>
<proteinExistence type="predicted"/>
<feature type="transmembrane region" description="Helical" evidence="5">
    <location>
        <begin position="113"/>
        <end position="131"/>
    </location>
</feature>
<dbReference type="InterPro" id="IPR052951">
    <property type="entry name" value="Tellurite_res_ion_channel"/>
</dbReference>
<evidence type="ECO:0000313" key="7">
    <source>
        <dbReference type="Proteomes" id="UP000283087"/>
    </source>
</evidence>
<evidence type="ECO:0000256" key="4">
    <source>
        <dbReference type="ARBA" id="ARBA00023136"/>
    </source>
</evidence>
<feature type="transmembrane region" description="Helical" evidence="5">
    <location>
        <begin position="263"/>
        <end position="282"/>
    </location>
</feature>
<feature type="transmembrane region" description="Helical" evidence="5">
    <location>
        <begin position="204"/>
        <end position="223"/>
    </location>
</feature>
<feature type="transmembrane region" description="Helical" evidence="5">
    <location>
        <begin position="89"/>
        <end position="107"/>
    </location>
</feature>
<keyword evidence="2 5" id="KW-0812">Transmembrane</keyword>
<dbReference type="Proteomes" id="UP000283087">
    <property type="component" value="Unassembled WGS sequence"/>
</dbReference>
<dbReference type="OrthoDB" id="309023at2"/>
<sequence>MSHQPEQTSASRLQHFPITFFAMIMGMTGLTLVWEKSSHVFSTPPIIGHILLILTACLFLILALVYLLKIMLKTSAVLEEFNHPIKLSFFPAFSISMILLSVATLDVSKQLSFILWSCGSVIHLLLTVYVLNQWIHHPKFKVIHMTPAWFIPVVGNILVPIAGVEHGYTEISWFFFSIGIVYWIVLKTLVLNRMIFHDPIPQKLLPTMFILIAPPAVGFIAYMKLNGELDNFARVLFYTGMFLVILLLVQAPRFTRIQFFMSWWAYSFPLAAAAIAAQIMYSQVGQPFFYYLSLVLIALSSVIIVLLFFRTLLAVIRNEFCVPE</sequence>
<accession>A0A430KNQ1</accession>
<dbReference type="RefSeq" id="WP_126159216.1">
    <property type="nucleotide sequence ID" value="NZ_RQXW01000013.1"/>
</dbReference>
<feature type="transmembrane region" description="Helical" evidence="5">
    <location>
        <begin position="173"/>
        <end position="192"/>
    </location>
</feature>
<feature type="transmembrane region" description="Helical" evidence="5">
    <location>
        <begin position="288"/>
        <end position="309"/>
    </location>
</feature>
<reference evidence="6 7" key="1">
    <citation type="submission" date="2018-11" db="EMBL/GenBank/DDBJ databases">
        <title>The draft genome sequence of Amphritea opalescens ANRC-JH13T.</title>
        <authorList>
            <person name="Fang Z."/>
            <person name="Zhang Y."/>
            <person name="Han X."/>
        </authorList>
    </citation>
    <scope>NUCLEOTIDE SEQUENCE [LARGE SCALE GENOMIC DNA]</scope>
    <source>
        <strain evidence="6 7">ANRC-JH13</strain>
    </source>
</reference>
<dbReference type="GO" id="GO:0046583">
    <property type="term" value="F:monoatomic cation efflux transmembrane transporter activity"/>
    <property type="evidence" value="ECO:0007669"/>
    <property type="project" value="TreeGrafter"/>
</dbReference>
<evidence type="ECO:0000313" key="6">
    <source>
        <dbReference type="EMBL" id="RTE65086.1"/>
    </source>
</evidence>
<dbReference type="PANTHER" id="PTHR37955">
    <property type="entry name" value="TELLURITE RESISTANCE PROTEIN TEHA"/>
    <property type="match status" value="1"/>
</dbReference>
<dbReference type="Pfam" id="PF03595">
    <property type="entry name" value="SLAC1"/>
    <property type="match status" value="1"/>
</dbReference>
<dbReference type="PANTHER" id="PTHR37955:SF1">
    <property type="entry name" value="DEP DOMAIN-CONTAINING PROTEIN"/>
    <property type="match status" value="1"/>
</dbReference>